<dbReference type="Proteomes" id="UP000183832">
    <property type="component" value="Unassembled WGS sequence"/>
</dbReference>
<protein>
    <submittedName>
        <fullName evidence="1">CLUMA_CG002447, isoform A</fullName>
    </submittedName>
</protein>
<dbReference type="AlphaFoldDB" id="A0A1J1HKJ7"/>
<keyword evidence="2" id="KW-1185">Reference proteome</keyword>
<accession>A0A1J1HKJ7</accession>
<sequence length="88" mass="10467">MKQMSVVHECCVSISFIHTPSTLSFYLIQFHRIYYHLFAIWRRPCFQNENTNTNEIMEKKNFSFNAISKRSLNGKGRCIEIGRVFVCR</sequence>
<organism evidence="1 2">
    <name type="scientific">Clunio marinus</name>
    <dbReference type="NCBI Taxonomy" id="568069"/>
    <lineage>
        <taxon>Eukaryota</taxon>
        <taxon>Metazoa</taxon>
        <taxon>Ecdysozoa</taxon>
        <taxon>Arthropoda</taxon>
        <taxon>Hexapoda</taxon>
        <taxon>Insecta</taxon>
        <taxon>Pterygota</taxon>
        <taxon>Neoptera</taxon>
        <taxon>Endopterygota</taxon>
        <taxon>Diptera</taxon>
        <taxon>Nematocera</taxon>
        <taxon>Chironomoidea</taxon>
        <taxon>Chironomidae</taxon>
        <taxon>Clunio</taxon>
    </lineage>
</organism>
<evidence type="ECO:0000313" key="1">
    <source>
        <dbReference type="EMBL" id="CRK88583.1"/>
    </source>
</evidence>
<gene>
    <name evidence="1" type="ORF">CLUMA_CG002447</name>
</gene>
<name>A0A1J1HKJ7_9DIPT</name>
<reference evidence="1 2" key="1">
    <citation type="submission" date="2015-04" db="EMBL/GenBank/DDBJ databases">
        <authorList>
            <person name="Syromyatnikov M.Y."/>
            <person name="Popov V.N."/>
        </authorList>
    </citation>
    <scope>NUCLEOTIDE SEQUENCE [LARGE SCALE GENOMIC DNA]</scope>
</reference>
<proteinExistence type="predicted"/>
<evidence type="ECO:0000313" key="2">
    <source>
        <dbReference type="Proteomes" id="UP000183832"/>
    </source>
</evidence>
<dbReference type="EMBL" id="CVRI01000009">
    <property type="protein sequence ID" value="CRK88583.1"/>
    <property type="molecule type" value="Genomic_DNA"/>
</dbReference>